<gene>
    <name evidence="1" type="ORF">Pint_26082</name>
</gene>
<evidence type="ECO:0000313" key="1">
    <source>
        <dbReference type="EMBL" id="KAJ0035731.1"/>
    </source>
</evidence>
<accession>A0ACC0YF31</accession>
<proteinExistence type="predicted"/>
<reference evidence="2" key="1">
    <citation type="journal article" date="2023" name="G3 (Bethesda)">
        <title>Genome assembly and association tests identify interacting loci associated with vigor, precocity, and sex in interspecific pistachio rootstocks.</title>
        <authorList>
            <person name="Palmer W."/>
            <person name="Jacygrad E."/>
            <person name="Sagayaradj S."/>
            <person name="Cavanaugh K."/>
            <person name="Han R."/>
            <person name="Bertier L."/>
            <person name="Beede B."/>
            <person name="Kafkas S."/>
            <person name="Golino D."/>
            <person name="Preece J."/>
            <person name="Michelmore R."/>
        </authorList>
    </citation>
    <scope>NUCLEOTIDE SEQUENCE [LARGE SCALE GENOMIC DNA]</scope>
</reference>
<dbReference type="Proteomes" id="UP001163603">
    <property type="component" value="Chromosome 7"/>
</dbReference>
<name>A0ACC0YF31_9ROSI</name>
<sequence>MGWRWLVLKQLGKLLVHWLDQQWMVAKAYSVALKRKYVYVKNMSKNFAELEREEKYLCDEEEDVKIKLDRNKLKMEKTRRCETWLNEVEKIKVEIKELKTEYQNASRFLCGLCPLPSLLKLGKQIVKKTSEVHSLKNQINRITIMVEKAPSPVIKKHAKKIEEVPSLNKHVEMLQQCLRNDGLKRICIWGPPGVGKTTIMENLHDAVGESRQFDIIFWVNVTDRNIRDIQEVLLKRLDLKAQDYHNEQRADIISEELKNKSYVLFLDEVSSEINLRDIGIHDDHRQGKVVFACRCRNICGQTDEDINVQRLSDEDAQKLFWETVGRNLKDNRDIKPVARLIVNECGGMPYMIRLIGNSLANVSSPAIWRDTLIQLRSPSSEPKQEFEEVYKFFKLVCDKLHLEKRTCLLYWAIFPAGYELHQDYIVDCWRAEQFFMHLEKLGEARDRGHAILDEFVQKSLLEKGRNVAHYKMFEHFQRAALRIANLDEKSFRILVKEGEKIREEEWEHANRISLIRFCLSTLPRRPKCCRILTLLLQESNLAEFPGSFFGYMCSLRLLDLQNTGIKLLPLSISSLINLKALFLNNCIQLQQLPAEVGDLHSLEILDIRHTGIYSLPTDIGQLTNLKCLRVSFPETVGNHNHTEAGLSEMISSNVIARLYSLEELIISVEPNNRRWNQIVENIATEIAALEDLTTLSFCFPKVDCFQTFINTSKSWNGNKTLWSGNSFRSFNIFVGSHHRSSSLSEVDISGCSAEKQFRFSDGEGFPDAVLKILEQSCVFELIGHRTATNLSVFGADKLGGLEVCIIDDCSEMTSIIDNNVTRGVVFQCLKKLYIKDLPNLVDIWKGSIESQSLSMLTTLTMKGCHSVKTLLSQEMVLQLKQLQHLQVENCRRLEEIINARNVGSTAFLKLKNLQLINLPSLSKICHNISFAWFSLETLVIKTCEELKDFPFTVENATKLRAIWCTQAWWNQLVWPNADVRDHFHSFHQFV</sequence>
<comment type="caution">
    <text evidence="1">The sequence shown here is derived from an EMBL/GenBank/DDBJ whole genome shotgun (WGS) entry which is preliminary data.</text>
</comment>
<evidence type="ECO:0000313" key="2">
    <source>
        <dbReference type="Proteomes" id="UP001163603"/>
    </source>
</evidence>
<protein>
    <submittedName>
        <fullName evidence="1">Uncharacterized protein</fullName>
    </submittedName>
</protein>
<keyword evidence="2" id="KW-1185">Reference proteome</keyword>
<dbReference type="EMBL" id="CM047742">
    <property type="protein sequence ID" value="KAJ0035731.1"/>
    <property type="molecule type" value="Genomic_DNA"/>
</dbReference>
<organism evidence="1 2">
    <name type="scientific">Pistacia integerrima</name>
    <dbReference type="NCBI Taxonomy" id="434235"/>
    <lineage>
        <taxon>Eukaryota</taxon>
        <taxon>Viridiplantae</taxon>
        <taxon>Streptophyta</taxon>
        <taxon>Embryophyta</taxon>
        <taxon>Tracheophyta</taxon>
        <taxon>Spermatophyta</taxon>
        <taxon>Magnoliopsida</taxon>
        <taxon>eudicotyledons</taxon>
        <taxon>Gunneridae</taxon>
        <taxon>Pentapetalae</taxon>
        <taxon>rosids</taxon>
        <taxon>malvids</taxon>
        <taxon>Sapindales</taxon>
        <taxon>Anacardiaceae</taxon>
        <taxon>Pistacia</taxon>
    </lineage>
</organism>